<evidence type="ECO:0000256" key="1">
    <source>
        <dbReference type="ARBA" id="ARBA00012674"/>
    </source>
</evidence>
<evidence type="ECO:0000259" key="7">
    <source>
        <dbReference type="SMART" id="SM00745"/>
    </source>
</evidence>
<dbReference type="EMBL" id="GIBP01009890">
    <property type="protein sequence ID" value="NDV38859.1"/>
    <property type="molecule type" value="Transcribed_RNA"/>
</dbReference>
<keyword evidence="3" id="KW-0378">Hydrolase</keyword>
<accession>A0A6B2LNU0</accession>
<proteinExistence type="predicted"/>
<evidence type="ECO:0000313" key="8">
    <source>
        <dbReference type="EMBL" id="NDV38859.1"/>
    </source>
</evidence>
<sequence>MQRGIEFMKQAVEEDQKKNYQDALRLYTCGLDYLVEAFKLEKDPKNRQAIKEKLEEYMERAEQLKTMESSHPGGKEEQLQKELISKEETIRKLMEENTRLKAEINKLKTTSGSEELKRVQNELIAAKQKIDELELVWDVVKSVKGQ</sequence>
<keyword evidence="4" id="KW-0653">Protein transport</keyword>
<comment type="catalytic activity">
    <reaction evidence="5">
        <text>ATP + H2O = ADP + phosphate + H(+)</text>
        <dbReference type="Rhea" id="RHEA:13065"/>
        <dbReference type="ChEBI" id="CHEBI:15377"/>
        <dbReference type="ChEBI" id="CHEBI:15378"/>
        <dbReference type="ChEBI" id="CHEBI:30616"/>
        <dbReference type="ChEBI" id="CHEBI:43474"/>
        <dbReference type="ChEBI" id="CHEBI:456216"/>
        <dbReference type="EC" id="3.6.4.6"/>
    </reaction>
</comment>
<feature type="domain" description="MIT" evidence="7">
    <location>
        <begin position="2"/>
        <end position="74"/>
    </location>
</feature>
<protein>
    <recommendedName>
        <fullName evidence="1">vesicle-fusing ATPase</fullName>
        <ecNumber evidence="1">3.6.4.6</ecNumber>
    </recommendedName>
</protein>
<dbReference type="Gene3D" id="1.20.58.80">
    <property type="entry name" value="Phosphotransferase system, lactose/cellobiose-type IIA subunit"/>
    <property type="match status" value="1"/>
</dbReference>
<dbReference type="InterPro" id="IPR007330">
    <property type="entry name" value="MIT_dom"/>
</dbReference>
<dbReference type="Pfam" id="PF04212">
    <property type="entry name" value="MIT"/>
    <property type="match status" value="1"/>
</dbReference>
<name>A0A6B2LNU0_9EUKA</name>
<reference evidence="8" key="1">
    <citation type="journal article" date="2020" name="J. Eukaryot. Microbiol.">
        <title>De novo Sequencing, Assembly and Annotation of the Transcriptome for the Free-Living Testate Amoeba Arcella intermedia.</title>
        <authorList>
            <person name="Ribeiro G.M."/>
            <person name="Porfirio-Sousa A.L."/>
            <person name="Maurer-Alcala X.X."/>
            <person name="Katz L.A."/>
            <person name="Lahr D.J.G."/>
        </authorList>
    </citation>
    <scope>NUCLEOTIDE SEQUENCE</scope>
</reference>
<evidence type="ECO:0000256" key="6">
    <source>
        <dbReference type="SAM" id="Coils"/>
    </source>
</evidence>
<dbReference type="AlphaFoldDB" id="A0A6B2LNU0"/>
<dbReference type="GO" id="GO:0015031">
    <property type="term" value="P:protein transport"/>
    <property type="evidence" value="ECO:0007669"/>
    <property type="project" value="UniProtKB-KW"/>
</dbReference>
<keyword evidence="6" id="KW-0175">Coiled coil</keyword>
<dbReference type="InterPro" id="IPR036181">
    <property type="entry name" value="MIT_dom_sf"/>
</dbReference>
<dbReference type="GO" id="GO:0016787">
    <property type="term" value="F:hydrolase activity"/>
    <property type="evidence" value="ECO:0007669"/>
    <property type="project" value="UniProtKB-KW"/>
</dbReference>
<keyword evidence="2" id="KW-0813">Transport</keyword>
<evidence type="ECO:0000256" key="3">
    <source>
        <dbReference type="ARBA" id="ARBA00022801"/>
    </source>
</evidence>
<dbReference type="FunFam" id="1.20.58.80:FF:000004">
    <property type="entry name" value="Vacuolar protein sorting-associated protein 4"/>
    <property type="match status" value="1"/>
</dbReference>
<dbReference type="EC" id="3.6.4.6" evidence="1"/>
<feature type="coiled-coil region" evidence="6">
    <location>
        <begin position="47"/>
        <end position="136"/>
    </location>
</feature>
<evidence type="ECO:0000256" key="4">
    <source>
        <dbReference type="ARBA" id="ARBA00022927"/>
    </source>
</evidence>
<organism evidence="8">
    <name type="scientific">Arcella intermedia</name>
    <dbReference type="NCBI Taxonomy" id="1963864"/>
    <lineage>
        <taxon>Eukaryota</taxon>
        <taxon>Amoebozoa</taxon>
        <taxon>Tubulinea</taxon>
        <taxon>Elardia</taxon>
        <taxon>Arcellinida</taxon>
        <taxon>Sphaerothecina</taxon>
        <taxon>Arcellidae</taxon>
        <taxon>Arcella</taxon>
    </lineage>
</organism>
<dbReference type="SUPFAM" id="SSF116846">
    <property type="entry name" value="MIT domain"/>
    <property type="match status" value="1"/>
</dbReference>
<dbReference type="SMART" id="SM00745">
    <property type="entry name" value="MIT"/>
    <property type="match status" value="1"/>
</dbReference>
<evidence type="ECO:0000256" key="2">
    <source>
        <dbReference type="ARBA" id="ARBA00022448"/>
    </source>
</evidence>
<evidence type="ECO:0000256" key="5">
    <source>
        <dbReference type="ARBA" id="ARBA00048883"/>
    </source>
</evidence>